<reference evidence="3 5" key="2">
    <citation type="submission" date="2018-06" db="EMBL/GenBank/DDBJ databases">
        <authorList>
            <consortium name="Pathogen Informatics"/>
            <person name="Doyle S."/>
        </authorList>
    </citation>
    <scope>NUCLEOTIDE SEQUENCE [LARGE SCALE GENOMIC DNA]</scope>
    <source>
        <strain evidence="3 5">NCTC12437</strain>
    </source>
</reference>
<dbReference type="AlphaFoldDB" id="A0A378ICR8"/>
<dbReference type="Proteomes" id="UP000255066">
    <property type="component" value="Unassembled WGS sequence"/>
</dbReference>
<reference evidence="2 4" key="1">
    <citation type="submission" date="2015-11" db="EMBL/GenBank/DDBJ databases">
        <title>Genomic analysis of 38 Legionella species identifies large and diverse effector repertoires.</title>
        <authorList>
            <person name="Burstein D."/>
            <person name="Amaro F."/>
            <person name="Zusman T."/>
            <person name="Lifshitz Z."/>
            <person name="Cohen O."/>
            <person name="Gilbert J.A."/>
            <person name="Pupko T."/>
            <person name="Shuman H.A."/>
            <person name="Segal G."/>
        </authorList>
    </citation>
    <scope>NUCLEOTIDE SEQUENCE [LARGE SCALE GENOMIC DNA]</scope>
    <source>
        <strain evidence="2 4">CDC#1407-AL-14</strain>
    </source>
</reference>
<evidence type="ECO:0000313" key="3">
    <source>
        <dbReference type="EMBL" id="STX32552.1"/>
    </source>
</evidence>
<feature type="region of interest" description="Disordered" evidence="1">
    <location>
        <begin position="43"/>
        <end position="63"/>
    </location>
</feature>
<proteinExistence type="predicted"/>
<dbReference type="EMBL" id="UGNW01000001">
    <property type="protein sequence ID" value="STX32552.1"/>
    <property type="molecule type" value="Genomic_DNA"/>
</dbReference>
<organism evidence="3 5">
    <name type="scientific">Legionella birminghamensis</name>
    <dbReference type="NCBI Taxonomy" id="28083"/>
    <lineage>
        <taxon>Bacteria</taxon>
        <taxon>Pseudomonadati</taxon>
        <taxon>Pseudomonadota</taxon>
        <taxon>Gammaproteobacteria</taxon>
        <taxon>Legionellales</taxon>
        <taxon>Legionellaceae</taxon>
        <taxon>Legionella</taxon>
    </lineage>
</organism>
<dbReference type="Proteomes" id="UP000054735">
    <property type="component" value="Unassembled WGS sequence"/>
</dbReference>
<gene>
    <name evidence="2" type="ORF">Lbir_0916</name>
    <name evidence="3" type="ORF">NCTC12437_02343</name>
</gene>
<accession>A0A378ICR8</accession>
<feature type="compositionally biased region" description="Basic and acidic residues" evidence="1">
    <location>
        <begin position="43"/>
        <end position="55"/>
    </location>
</feature>
<name>A0A378ICR8_9GAMM</name>
<sequence length="88" mass="9857">MNCLVNWSYELDLLGPAVACRGDSDGRLRGIRIVDSVGFEGATPRDSKGRRRGDSKGWCSGDSERENICRKTESPLFCYYGLSKFRCD</sequence>
<evidence type="ECO:0000313" key="5">
    <source>
        <dbReference type="Proteomes" id="UP000255066"/>
    </source>
</evidence>
<evidence type="ECO:0000313" key="4">
    <source>
        <dbReference type="Proteomes" id="UP000054735"/>
    </source>
</evidence>
<dbReference type="STRING" id="28083.Lbir_0916"/>
<dbReference type="EMBL" id="LNXT01000011">
    <property type="protein sequence ID" value="KTC74330.1"/>
    <property type="molecule type" value="Genomic_DNA"/>
</dbReference>
<keyword evidence="4" id="KW-1185">Reference proteome</keyword>
<protein>
    <submittedName>
        <fullName evidence="3">Uncharacterized protein</fullName>
    </submittedName>
</protein>
<evidence type="ECO:0000313" key="2">
    <source>
        <dbReference type="EMBL" id="KTC74330.1"/>
    </source>
</evidence>
<evidence type="ECO:0000256" key="1">
    <source>
        <dbReference type="SAM" id="MobiDB-lite"/>
    </source>
</evidence>